<accession>A0AC61RAP7</accession>
<dbReference type="EMBL" id="SRYB01000036">
    <property type="protein sequence ID" value="TGY76799.1"/>
    <property type="molecule type" value="Genomic_DNA"/>
</dbReference>
<comment type="caution">
    <text evidence="1">The sequence shown here is derived from an EMBL/GenBank/DDBJ whole genome shotgun (WGS) entry which is preliminary data.</text>
</comment>
<keyword evidence="2" id="KW-1185">Reference proteome</keyword>
<name>A0AC61RAP7_9BACT</name>
<evidence type="ECO:0000313" key="1">
    <source>
        <dbReference type="EMBL" id="TGY76799.1"/>
    </source>
</evidence>
<organism evidence="1 2">
    <name type="scientific">Lepagella muris</name>
    <dbReference type="NCBI Taxonomy" id="3032870"/>
    <lineage>
        <taxon>Bacteria</taxon>
        <taxon>Pseudomonadati</taxon>
        <taxon>Bacteroidota</taxon>
        <taxon>Bacteroidia</taxon>
        <taxon>Bacteroidales</taxon>
        <taxon>Muribaculaceae</taxon>
        <taxon>Lepagella</taxon>
    </lineage>
</organism>
<reference evidence="1" key="1">
    <citation type="submission" date="2019-04" db="EMBL/GenBank/DDBJ databases">
        <title>Microbes associate with the intestines of laboratory mice.</title>
        <authorList>
            <person name="Navarre W."/>
            <person name="Wong E."/>
            <person name="Huang K."/>
            <person name="Tropini C."/>
            <person name="Ng K."/>
            <person name="Yu B."/>
        </authorList>
    </citation>
    <scope>NUCLEOTIDE SEQUENCE</scope>
    <source>
        <strain evidence="1">NM04_E33</strain>
    </source>
</reference>
<gene>
    <name evidence="1" type="primary">murD</name>
    <name evidence="1" type="ORF">E5331_17390</name>
</gene>
<proteinExistence type="predicted"/>
<evidence type="ECO:0000313" key="2">
    <source>
        <dbReference type="Proteomes" id="UP000306319"/>
    </source>
</evidence>
<sequence>MSKNRFGVDTDGRLVVLGGGESGVGAAILGKVKGMDVFLSDMGEISSKYKAMLDSYSIPYEEGKHTEDEILDADVVVKSPGIPPCAPMVAKIFAKGIPVVSEIEFAGGFTDSRMICITGSNGKTTTTLLTYHVLREAGIDAGLAGNVGKSLALQVAVDPHPVYVIELSSFQLENMYQFKADVAVIMNITPDHMDRYDHKMENYVAAKFRILQNQTPDDAFIYWQDDSVILDKIAEVNPDGRRLPFGIERKPESAAWTENEDVCFSTTEERWDIPRTGLSLPGRHNLYNSMAAGLIASVMKVSPDSIRRSLSDFKAVEHRLEYVATVDGVRYVNDSKATNVDSTWYALESMTTPTVLILGGKDKGNDYSQIEDFVKDKVKTIVCMGLHNEKLLDFFTGKVPVIADTHSLADALAACREYAVAGDTVLLSPCCASFDLFKSYEDRGDRFKAAVKAMV</sequence>
<protein>
    <submittedName>
        <fullName evidence="1">UDP-N-acetylmuramoyl-L-alanine--D-glutamate ligase</fullName>
        <ecNumber evidence="1">6.3.2.9</ecNumber>
    </submittedName>
</protein>
<dbReference type="EC" id="6.3.2.9" evidence="1"/>
<keyword evidence="1" id="KW-0436">Ligase</keyword>
<dbReference type="Proteomes" id="UP000306319">
    <property type="component" value="Unassembled WGS sequence"/>
</dbReference>